<evidence type="ECO:0000256" key="1">
    <source>
        <dbReference type="SAM" id="MobiDB-lite"/>
    </source>
</evidence>
<accession>A0A426XQ33</accession>
<reference evidence="2 3" key="1">
    <citation type="journal article" date="2014" name="Agronomy (Basel)">
        <title>A Draft Genome Sequence for Ensete ventricosum, the Drought-Tolerant Tree Against Hunger.</title>
        <authorList>
            <person name="Harrison J."/>
            <person name="Moore K.A."/>
            <person name="Paszkiewicz K."/>
            <person name="Jones T."/>
            <person name="Grant M."/>
            <person name="Ambacheew D."/>
            <person name="Muzemil S."/>
            <person name="Studholme D.J."/>
        </authorList>
    </citation>
    <scope>NUCLEOTIDE SEQUENCE [LARGE SCALE GENOMIC DNA]</scope>
</reference>
<protein>
    <submittedName>
        <fullName evidence="2">Uncharacterized protein</fullName>
    </submittedName>
</protein>
<proteinExistence type="predicted"/>
<dbReference type="AlphaFoldDB" id="A0A426XQ33"/>
<feature type="non-terminal residue" evidence="2">
    <location>
        <position position="90"/>
    </location>
</feature>
<feature type="compositionally biased region" description="Basic and acidic residues" evidence="1">
    <location>
        <begin position="57"/>
        <end position="71"/>
    </location>
</feature>
<dbReference type="EMBL" id="AMZH03018505">
    <property type="protein sequence ID" value="RRT41532.1"/>
    <property type="molecule type" value="Genomic_DNA"/>
</dbReference>
<evidence type="ECO:0000313" key="3">
    <source>
        <dbReference type="Proteomes" id="UP000287651"/>
    </source>
</evidence>
<dbReference type="Proteomes" id="UP000287651">
    <property type="component" value="Unassembled WGS sequence"/>
</dbReference>
<name>A0A426XQ33_ENSVE</name>
<comment type="caution">
    <text evidence="2">The sequence shown here is derived from an EMBL/GenBank/DDBJ whole genome shotgun (WGS) entry which is preliminary data.</text>
</comment>
<evidence type="ECO:0000313" key="2">
    <source>
        <dbReference type="EMBL" id="RRT41532.1"/>
    </source>
</evidence>
<gene>
    <name evidence="2" type="ORF">B296_00049186</name>
</gene>
<sequence>MFVTHLMVGGGVGGVARGSRRDKQRLHVHDPGVDMCVHRRLCVVLGAIGMVGPVRDTSTRDQIGRTKHGDRSGPFVGLHPDSIGSVQFGQ</sequence>
<feature type="region of interest" description="Disordered" evidence="1">
    <location>
        <begin position="56"/>
        <end position="90"/>
    </location>
</feature>
<organism evidence="2 3">
    <name type="scientific">Ensete ventricosum</name>
    <name type="common">Abyssinian banana</name>
    <name type="synonym">Musa ensete</name>
    <dbReference type="NCBI Taxonomy" id="4639"/>
    <lineage>
        <taxon>Eukaryota</taxon>
        <taxon>Viridiplantae</taxon>
        <taxon>Streptophyta</taxon>
        <taxon>Embryophyta</taxon>
        <taxon>Tracheophyta</taxon>
        <taxon>Spermatophyta</taxon>
        <taxon>Magnoliopsida</taxon>
        <taxon>Liliopsida</taxon>
        <taxon>Zingiberales</taxon>
        <taxon>Musaceae</taxon>
        <taxon>Ensete</taxon>
    </lineage>
</organism>